<dbReference type="RefSeq" id="WP_037273912.1">
    <property type="nucleotide sequence ID" value="NZ_QHKI01000039.1"/>
</dbReference>
<dbReference type="InterPro" id="IPR050772">
    <property type="entry name" value="Hydratase-Decarb/MhpD_sf"/>
</dbReference>
<evidence type="ECO:0000259" key="2">
    <source>
        <dbReference type="Pfam" id="PF01557"/>
    </source>
</evidence>
<protein>
    <submittedName>
        <fullName evidence="3">4-oxalocrotonate decarboxylase</fullName>
    </submittedName>
</protein>
<dbReference type="InterPro" id="IPR036663">
    <property type="entry name" value="Fumarylacetoacetase_C_sf"/>
</dbReference>
<dbReference type="InterPro" id="IPR011234">
    <property type="entry name" value="Fumarylacetoacetase-like_C"/>
</dbReference>
<evidence type="ECO:0000256" key="1">
    <source>
        <dbReference type="ARBA" id="ARBA00023239"/>
    </source>
</evidence>
<dbReference type="SUPFAM" id="SSF56529">
    <property type="entry name" value="FAH"/>
    <property type="match status" value="1"/>
</dbReference>
<gene>
    <name evidence="3" type="ORF">DMH04_34260</name>
</gene>
<dbReference type="PANTHER" id="PTHR30143">
    <property type="entry name" value="ACID HYDRATASE"/>
    <property type="match status" value="1"/>
</dbReference>
<organism evidence="3 4">
    <name type="scientific">Kibdelosporangium aridum</name>
    <dbReference type="NCBI Taxonomy" id="2030"/>
    <lineage>
        <taxon>Bacteria</taxon>
        <taxon>Bacillati</taxon>
        <taxon>Actinomycetota</taxon>
        <taxon>Actinomycetes</taxon>
        <taxon>Pseudonocardiales</taxon>
        <taxon>Pseudonocardiaceae</taxon>
        <taxon>Kibdelosporangium</taxon>
    </lineage>
</organism>
<dbReference type="EMBL" id="QHKI01000039">
    <property type="protein sequence ID" value="RSM77788.1"/>
    <property type="molecule type" value="Genomic_DNA"/>
</dbReference>
<name>A0A428Z0G8_KIBAR</name>
<dbReference type="GO" id="GO:0008684">
    <property type="term" value="F:2-oxopent-4-enoate hydratase activity"/>
    <property type="evidence" value="ECO:0007669"/>
    <property type="project" value="TreeGrafter"/>
</dbReference>
<dbReference type="PANTHER" id="PTHR30143:SF0">
    <property type="entry name" value="2-KETO-4-PENTENOATE HYDRATASE"/>
    <property type="match status" value="1"/>
</dbReference>
<evidence type="ECO:0000313" key="3">
    <source>
        <dbReference type="EMBL" id="RSM77788.1"/>
    </source>
</evidence>
<feature type="domain" description="Fumarylacetoacetase-like C-terminal" evidence="2">
    <location>
        <begin position="76"/>
        <end position="255"/>
    </location>
</feature>
<reference evidence="3 4" key="1">
    <citation type="submission" date="2018-05" db="EMBL/GenBank/DDBJ databases">
        <title>Evolution of GPA BGCs.</title>
        <authorList>
            <person name="Waglechner N."/>
            <person name="Wright G.D."/>
        </authorList>
    </citation>
    <scope>NUCLEOTIDE SEQUENCE [LARGE SCALE GENOMIC DNA]</scope>
    <source>
        <strain evidence="3 4">A82846</strain>
    </source>
</reference>
<dbReference type="AlphaFoldDB" id="A0A428Z0G8"/>
<dbReference type="Pfam" id="PF01557">
    <property type="entry name" value="FAA_hydrolase"/>
    <property type="match status" value="1"/>
</dbReference>
<accession>A0A428Z0G8</accession>
<comment type="caution">
    <text evidence="3">The sequence shown here is derived from an EMBL/GenBank/DDBJ whole genome shotgun (WGS) entry which is preliminary data.</text>
</comment>
<dbReference type="Proteomes" id="UP000287547">
    <property type="component" value="Unassembled WGS sequence"/>
</dbReference>
<evidence type="ECO:0000313" key="4">
    <source>
        <dbReference type="Proteomes" id="UP000287547"/>
    </source>
</evidence>
<sequence length="260" mass="26895">MDAGIAWAADELLGAEGRVTARLQITEEWPALDTDLGYAVQDETLHRRLRRGESLAGIKLGLTSAAKQHSIGISVPVTGWLTGSMLLPAGTPVPLNRLIQPRAEPEIVLVLGERLAGPGVTQDDALAAVASVRAGIEIIDSRYLGFRFTLPDVVADNTSSGLFVLGDTEVAVSAIDLAAESCRLSVDGQQVATATGAAVLGHPAAALALAANELARRGKAIEAGSVVFTGSLTEAVRLTPGIEVVAEFGHLGQVRLTAAP</sequence>
<dbReference type="Gene3D" id="3.90.850.10">
    <property type="entry name" value="Fumarylacetoacetase-like, C-terminal domain"/>
    <property type="match status" value="1"/>
</dbReference>
<proteinExistence type="predicted"/>
<dbReference type="GO" id="GO:0005737">
    <property type="term" value="C:cytoplasm"/>
    <property type="evidence" value="ECO:0007669"/>
    <property type="project" value="TreeGrafter"/>
</dbReference>
<keyword evidence="1" id="KW-0456">Lyase</keyword>
<dbReference type="OrthoDB" id="9792137at2"/>